<dbReference type="Proteomes" id="UP000233375">
    <property type="component" value="Unassembled WGS sequence"/>
</dbReference>
<reference evidence="6 7" key="1">
    <citation type="journal article" date="2003" name="Int. J. Syst. Evol. Microbiol.">
        <title>Bacillus nealsonii sp. nov., isolated from a spacecraft-assembly facility, whose spores are gamma-radiation resistant.</title>
        <authorList>
            <person name="Venkateswaran K."/>
            <person name="Kempf M."/>
            <person name="Chen F."/>
            <person name="Satomi M."/>
            <person name="Nicholson W."/>
            <person name="Kern R."/>
        </authorList>
    </citation>
    <scope>NUCLEOTIDE SEQUENCE [LARGE SCALE GENOMIC DNA]</scope>
    <source>
        <strain evidence="6 7">FO-92</strain>
    </source>
</reference>
<evidence type="ECO:0000313" key="7">
    <source>
        <dbReference type="Proteomes" id="UP000233375"/>
    </source>
</evidence>
<evidence type="ECO:0000256" key="1">
    <source>
        <dbReference type="ARBA" id="ARBA00022490"/>
    </source>
</evidence>
<gene>
    <name evidence="6" type="ORF">CWS01_10785</name>
</gene>
<feature type="binding site" evidence="4">
    <location>
        <position position="71"/>
    </location>
    <ligand>
        <name>Zn(2+)</name>
        <dbReference type="ChEBI" id="CHEBI:29105"/>
    </ligand>
</feature>
<evidence type="ECO:0000256" key="3">
    <source>
        <dbReference type="ARBA" id="ARBA00022833"/>
    </source>
</evidence>
<feature type="domain" description="SprT-like" evidence="5">
    <location>
        <begin position="4"/>
        <end position="150"/>
    </location>
</feature>
<dbReference type="OrthoDB" id="9799909at2"/>
<accession>A0A2N0Z2I5</accession>
<comment type="cofactor">
    <cofactor evidence="4">
        <name>Zn(2+)</name>
        <dbReference type="ChEBI" id="CHEBI:29105"/>
    </cofactor>
    <text evidence="4">Binds 1 zinc ion.</text>
</comment>
<dbReference type="RefSeq" id="WP_101177207.1">
    <property type="nucleotide sequence ID" value="NZ_PISE01000021.1"/>
</dbReference>
<feature type="active site" evidence="4">
    <location>
        <position position="68"/>
    </location>
</feature>
<name>A0A2N0Z2I5_9BACI</name>
<keyword evidence="2 4" id="KW-0479">Metal-binding</keyword>
<evidence type="ECO:0000256" key="4">
    <source>
        <dbReference type="HAMAP-Rule" id="MF_00745"/>
    </source>
</evidence>
<comment type="subcellular location">
    <subcellularLocation>
        <location evidence="4">Cytoplasm</location>
    </subcellularLocation>
</comment>
<dbReference type="NCBIfam" id="NF003339">
    <property type="entry name" value="PRK04351.1"/>
    <property type="match status" value="1"/>
</dbReference>
<comment type="caution">
    <text evidence="6">The sequence shown here is derived from an EMBL/GenBank/DDBJ whole genome shotgun (WGS) entry which is preliminary data.</text>
</comment>
<evidence type="ECO:0000259" key="5">
    <source>
        <dbReference type="SMART" id="SM00731"/>
    </source>
</evidence>
<dbReference type="SMART" id="SM00731">
    <property type="entry name" value="SprT"/>
    <property type="match status" value="1"/>
</dbReference>
<dbReference type="GO" id="GO:0005737">
    <property type="term" value="C:cytoplasm"/>
    <property type="evidence" value="ECO:0007669"/>
    <property type="project" value="UniProtKB-SubCell"/>
</dbReference>
<dbReference type="HAMAP" id="MF_00745">
    <property type="entry name" value="SprT_like"/>
    <property type="match status" value="1"/>
</dbReference>
<keyword evidence="1 4" id="KW-0963">Cytoplasm</keyword>
<sequence>MTDKELQLLVEDISREHFGVEFLHYAMFNARLRTTGGRYLLKSHNIEINKTYLDEFGMNELIGIIKHELCHYHLHLRNMGYQHRDKDFKQLLEKVGAPRYCSHLPQKQLSKTKKVIIYKCQSCFQLFYRSKRVNTEKYVCGKCRGKLSLYDIKMI</sequence>
<dbReference type="InterPro" id="IPR006640">
    <property type="entry name" value="SprT-like_domain"/>
</dbReference>
<dbReference type="GO" id="GO:0006950">
    <property type="term" value="P:response to stress"/>
    <property type="evidence" value="ECO:0007669"/>
    <property type="project" value="UniProtKB-ARBA"/>
</dbReference>
<protein>
    <recommendedName>
        <fullName evidence="4">Protein SprT-like</fullName>
    </recommendedName>
</protein>
<dbReference type="EMBL" id="PISE01000021">
    <property type="protein sequence ID" value="PKG23699.1"/>
    <property type="molecule type" value="Genomic_DNA"/>
</dbReference>
<dbReference type="GO" id="GO:0008270">
    <property type="term" value="F:zinc ion binding"/>
    <property type="evidence" value="ECO:0007669"/>
    <property type="project" value="UniProtKB-UniRule"/>
</dbReference>
<dbReference type="InterPro" id="IPR023524">
    <property type="entry name" value="Uncharacterised_SprT-like"/>
</dbReference>
<proteinExistence type="inferred from homology"/>
<organism evidence="6 7">
    <name type="scientific">Niallia nealsonii</name>
    <dbReference type="NCBI Taxonomy" id="115979"/>
    <lineage>
        <taxon>Bacteria</taxon>
        <taxon>Bacillati</taxon>
        <taxon>Bacillota</taxon>
        <taxon>Bacilli</taxon>
        <taxon>Bacillales</taxon>
        <taxon>Bacillaceae</taxon>
        <taxon>Niallia</taxon>
    </lineage>
</organism>
<keyword evidence="7" id="KW-1185">Reference proteome</keyword>
<evidence type="ECO:0000313" key="6">
    <source>
        <dbReference type="EMBL" id="PKG23699.1"/>
    </source>
</evidence>
<feature type="binding site" evidence="4">
    <location>
        <position position="67"/>
    </location>
    <ligand>
        <name>Zn(2+)</name>
        <dbReference type="ChEBI" id="CHEBI:29105"/>
    </ligand>
</feature>
<keyword evidence="3 4" id="KW-0862">Zinc</keyword>
<dbReference type="Pfam" id="PF10263">
    <property type="entry name" value="SprT-like"/>
    <property type="match status" value="1"/>
</dbReference>
<comment type="similarity">
    <text evidence="4">Belongs to the SprT family.</text>
</comment>
<dbReference type="AlphaFoldDB" id="A0A2N0Z2I5"/>
<evidence type="ECO:0000256" key="2">
    <source>
        <dbReference type="ARBA" id="ARBA00022723"/>
    </source>
</evidence>